<proteinExistence type="predicted"/>
<evidence type="ECO:0000313" key="1">
    <source>
        <dbReference type="EMBL" id="QBK92120.1"/>
    </source>
</evidence>
<name>A0A481ZAD1_9VIRU</name>
<dbReference type="EMBL" id="MK500567">
    <property type="protein sequence ID" value="QBK92120.1"/>
    <property type="molecule type" value="Genomic_DNA"/>
</dbReference>
<gene>
    <name evidence="1" type="ORF">LCPAC304_04670</name>
</gene>
<sequence>MFFFESLEHKQRKERMEKESFVNAERLNEKRMSTAREVAHKLTDMRIATLPVVKKDHKFLGEHFLSSSGSDDEYVEYPKEIRDFLSKPALSEDFDFNERIFVVSEKEINRDSK</sequence>
<reference evidence="1" key="1">
    <citation type="journal article" date="2019" name="MBio">
        <title>Virus Genomes from Deep Sea Sediments Expand the Ocean Megavirome and Support Independent Origins of Viral Gigantism.</title>
        <authorList>
            <person name="Backstrom D."/>
            <person name="Yutin N."/>
            <person name="Jorgensen S.L."/>
            <person name="Dharamshi J."/>
            <person name="Homa F."/>
            <person name="Zaremba-Niedwiedzka K."/>
            <person name="Spang A."/>
            <person name="Wolf Y.I."/>
            <person name="Koonin E.V."/>
            <person name="Ettema T.J."/>
        </authorList>
    </citation>
    <scope>NUCLEOTIDE SEQUENCE</scope>
</reference>
<accession>A0A481ZAD1</accession>
<protein>
    <submittedName>
        <fullName evidence="1">Uncharacterized protein</fullName>
    </submittedName>
</protein>
<organism evidence="1">
    <name type="scientific">Pithovirus LCPAC304</name>
    <dbReference type="NCBI Taxonomy" id="2506594"/>
    <lineage>
        <taxon>Viruses</taxon>
        <taxon>Pithoviruses</taxon>
    </lineage>
</organism>